<keyword evidence="2" id="KW-1185">Reference proteome</keyword>
<comment type="caution">
    <text evidence="1">The sequence shown here is derived from an EMBL/GenBank/DDBJ whole genome shotgun (WGS) entry which is preliminary data.</text>
</comment>
<evidence type="ECO:0000313" key="2">
    <source>
        <dbReference type="Proteomes" id="UP000708208"/>
    </source>
</evidence>
<evidence type="ECO:0000313" key="1">
    <source>
        <dbReference type="EMBL" id="CAG7823326.1"/>
    </source>
</evidence>
<name>A0A8J2KYX5_9HEXA</name>
<sequence length="73" mass="8103">MDQENSLNFVITCIVSLHDTSLLIRTSAISQLGKQNDLFPCILKTALQVHQLQIPIAIHMAEFAIQRVTVVAT</sequence>
<accession>A0A8J2KYX5</accession>
<organism evidence="1 2">
    <name type="scientific">Allacma fusca</name>
    <dbReference type="NCBI Taxonomy" id="39272"/>
    <lineage>
        <taxon>Eukaryota</taxon>
        <taxon>Metazoa</taxon>
        <taxon>Ecdysozoa</taxon>
        <taxon>Arthropoda</taxon>
        <taxon>Hexapoda</taxon>
        <taxon>Collembola</taxon>
        <taxon>Symphypleona</taxon>
        <taxon>Sminthuridae</taxon>
        <taxon>Allacma</taxon>
    </lineage>
</organism>
<reference evidence="1" key="1">
    <citation type="submission" date="2021-06" db="EMBL/GenBank/DDBJ databases">
        <authorList>
            <person name="Hodson N. C."/>
            <person name="Mongue J. A."/>
            <person name="Jaron S. K."/>
        </authorList>
    </citation>
    <scope>NUCLEOTIDE SEQUENCE</scope>
</reference>
<evidence type="ECO:0008006" key="3">
    <source>
        <dbReference type="Google" id="ProtNLM"/>
    </source>
</evidence>
<gene>
    <name evidence="1" type="ORF">AFUS01_LOCUS33548</name>
</gene>
<dbReference type="AlphaFoldDB" id="A0A8J2KYX5"/>
<dbReference type="EMBL" id="CAJVCH010529117">
    <property type="protein sequence ID" value="CAG7823326.1"/>
    <property type="molecule type" value="Genomic_DNA"/>
</dbReference>
<protein>
    <recommendedName>
        <fullName evidence="3">Clathrin/coatomer adaptor adaptin-like N-terminal domain-containing protein</fullName>
    </recommendedName>
</protein>
<proteinExistence type="predicted"/>
<dbReference type="Proteomes" id="UP000708208">
    <property type="component" value="Unassembled WGS sequence"/>
</dbReference>